<evidence type="ECO:0000256" key="8">
    <source>
        <dbReference type="ARBA" id="ARBA00023242"/>
    </source>
</evidence>
<dbReference type="Pfam" id="PF08528">
    <property type="entry name" value="Whi5"/>
    <property type="match status" value="1"/>
</dbReference>
<feature type="compositionally biased region" description="Low complexity" evidence="9">
    <location>
        <begin position="51"/>
        <end position="60"/>
    </location>
</feature>
<dbReference type="Proteomes" id="UP000289323">
    <property type="component" value="Unassembled WGS sequence"/>
</dbReference>
<accession>A0A3S4F3A8</accession>
<evidence type="ECO:0000313" key="11">
    <source>
        <dbReference type="Proteomes" id="UP000289323"/>
    </source>
</evidence>
<comment type="subcellular location">
    <subcellularLocation>
        <location evidence="2">Cytoplasm</location>
    </subcellularLocation>
    <subcellularLocation>
        <location evidence="1">Nucleus</location>
    </subcellularLocation>
</comment>
<evidence type="ECO:0000256" key="2">
    <source>
        <dbReference type="ARBA" id="ARBA00004496"/>
    </source>
</evidence>
<name>A0A3S4F3A8_9PEZI</name>
<comment type="similarity">
    <text evidence="3">Belongs to the WHI5/NRM1 family.</text>
</comment>
<evidence type="ECO:0000256" key="3">
    <source>
        <dbReference type="ARBA" id="ARBA00006922"/>
    </source>
</evidence>
<feature type="region of interest" description="Disordered" evidence="9">
    <location>
        <begin position="1"/>
        <end position="188"/>
    </location>
</feature>
<feature type="compositionally biased region" description="Polar residues" evidence="9">
    <location>
        <begin position="105"/>
        <end position="116"/>
    </location>
</feature>
<reference evidence="10 11" key="1">
    <citation type="submission" date="2018-04" db="EMBL/GenBank/DDBJ databases">
        <authorList>
            <person name="Huttner S."/>
            <person name="Dainat J."/>
        </authorList>
    </citation>
    <scope>NUCLEOTIDE SEQUENCE [LARGE SCALE GENOMIC DNA]</scope>
</reference>
<feature type="compositionally biased region" description="Low complexity" evidence="9">
    <location>
        <begin position="127"/>
        <end position="142"/>
    </location>
</feature>
<feature type="compositionally biased region" description="Acidic residues" evidence="9">
    <location>
        <begin position="282"/>
        <end position="292"/>
    </location>
</feature>
<keyword evidence="4" id="KW-0963">Cytoplasm</keyword>
<evidence type="ECO:0000256" key="9">
    <source>
        <dbReference type="SAM" id="MobiDB-lite"/>
    </source>
</evidence>
<evidence type="ECO:0000256" key="7">
    <source>
        <dbReference type="ARBA" id="ARBA00023163"/>
    </source>
</evidence>
<evidence type="ECO:0000256" key="6">
    <source>
        <dbReference type="ARBA" id="ARBA00023015"/>
    </source>
</evidence>
<feature type="region of interest" description="Disordered" evidence="9">
    <location>
        <begin position="272"/>
        <end position="309"/>
    </location>
</feature>
<protein>
    <submittedName>
        <fullName evidence="10">747bedaf-2b39-4634-9fd0-67b5176bec78</fullName>
    </submittedName>
</protein>
<sequence length="309" mass="32043">MSASPAKRLVLGALDPNACSPKARHDTKQVPHSPVKAHAAAPRQTDTISTAVAAAIAPAARPSFHTPERASDSRKRSSPPPTMTSPGGGNGDGDEPAPKRPCLDSSCQQTQLQPQPTEALVPPASPPSSTSPTRSTLTSQRSASPDSSSLLDNSQATVLTEPDAAAPAPPAPAPAAPRRLTREQTRQSAEILRLRLSLANYKVRTGQVDVPLERLEARPFFVFCSSPSSGPGGGGDDGVSVGFVPASCRRRRRPAEDAVAWCAERAAATGMLSLSQGRSPAEEEDDALDSGDDERRGGAASGLLSLARS</sequence>
<keyword evidence="5" id="KW-0678">Repressor</keyword>
<keyword evidence="8" id="KW-0539">Nucleus</keyword>
<dbReference type="EMBL" id="OUUZ01000016">
    <property type="protein sequence ID" value="SPQ26027.1"/>
    <property type="molecule type" value="Genomic_DNA"/>
</dbReference>
<dbReference type="AlphaFoldDB" id="A0A3S4F3A8"/>
<evidence type="ECO:0000256" key="4">
    <source>
        <dbReference type="ARBA" id="ARBA00022490"/>
    </source>
</evidence>
<evidence type="ECO:0000256" key="1">
    <source>
        <dbReference type="ARBA" id="ARBA00004123"/>
    </source>
</evidence>
<organism evidence="10 11">
    <name type="scientific">Thermothielavioides terrestris</name>
    <dbReference type="NCBI Taxonomy" id="2587410"/>
    <lineage>
        <taxon>Eukaryota</taxon>
        <taxon>Fungi</taxon>
        <taxon>Dikarya</taxon>
        <taxon>Ascomycota</taxon>
        <taxon>Pezizomycotina</taxon>
        <taxon>Sordariomycetes</taxon>
        <taxon>Sordariomycetidae</taxon>
        <taxon>Sordariales</taxon>
        <taxon>Chaetomiaceae</taxon>
        <taxon>Thermothielavioides</taxon>
    </lineage>
</organism>
<proteinExistence type="inferred from homology"/>
<feature type="compositionally biased region" description="Basic and acidic residues" evidence="9">
    <location>
        <begin position="66"/>
        <end position="75"/>
    </location>
</feature>
<dbReference type="GO" id="GO:0005634">
    <property type="term" value="C:nucleus"/>
    <property type="evidence" value="ECO:0007669"/>
    <property type="project" value="UniProtKB-SubCell"/>
</dbReference>
<dbReference type="InterPro" id="IPR013734">
    <property type="entry name" value="TF_Nrm1/Whi5"/>
</dbReference>
<keyword evidence="7" id="KW-0804">Transcription</keyword>
<evidence type="ECO:0000313" key="10">
    <source>
        <dbReference type="EMBL" id="SPQ26027.1"/>
    </source>
</evidence>
<feature type="compositionally biased region" description="Polar residues" evidence="9">
    <location>
        <begin position="143"/>
        <end position="158"/>
    </location>
</feature>
<gene>
    <name evidence="10" type="ORF">TT172_LOCUS8446</name>
</gene>
<keyword evidence="6" id="KW-0805">Transcription regulation</keyword>
<dbReference type="GO" id="GO:0005737">
    <property type="term" value="C:cytoplasm"/>
    <property type="evidence" value="ECO:0007669"/>
    <property type="project" value="UniProtKB-SubCell"/>
</dbReference>
<evidence type="ECO:0000256" key="5">
    <source>
        <dbReference type="ARBA" id="ARBA00022491"/>
    </source>
</evidence>